<keyword evidence="3" id="KW-0336">GPI-anchor</keyword>
<gene>
    <name evidence="9" type="ORF">EUGRSUZ_K02542</name>
</gene>
<name>A0A059A5F0_EUCGR</name>
<protein>
    <recommendedName>
        <fullName evidence="8">COBRA C-terminal domain-containing protein</fullName>
    </recommendedName>
</protein>
<dbReference type="InterPro" id="IPR056900">
    <property type="entry name" value="COB_C"/>
</dbReference>
<comment type="subcellular location">
    <subcellularLocation>
        <location evidence="1">Cell membrane</location>
        <topology evidence="1">Lipid-anchor</topology>
        <topology evidence="1">GPI-anchor</topology>
    </subcellularLocation>
</comment>
<dbReference type="Gramene" id="KCW48929">
    <property type="protein sequence ID" value="KCW48929"/>
    <property type="gene ID" value="EUGRSUZ_K02542"/>
</dbReference>
<evidence type="ECO:0000256" key="4">
    <source>
        <dbReference type="ARBA" id="ARBA00022729"/>
    </source>
</evidence>
<evidence type="ECO:0000256" key="3">
    <source>
        <dbReference type="ARBA" id="ARBA00022622"/>
    </source>
</evidence>
<keyword evidence="7" id="KW-1133">Transmembrane helix</keyword>
<evidence type="ECO:0000259" key="8">
    <source>
        <dbReference type="Pfam" id="PF25079"/>
    </source>
</evidence>
<keyword evidence="7" id="KW-0812">Transmembrane</keyword>
<sequence>MLSPFLTPLVSFSAAYDVLGPPGIINIKREVMLWMPDGYESIVGAQATDQGYCSKFNGKIPHSCERSPAIIDLFPGVHDNQKYTYCCKGGIVTSWGQDPAAAVSSFQVSVRLSGTSSTSVKLPRDFYLLRPGLGYTCSGATIMPPSVLFSADGRRKNRVMMSWYVTCTYSQMIVSKYPTCCASFSSFYNPMITPCLSCACGDVPLLQCTNHMCPIRWTLAAQNPNFNNITRVYKFDYKPHNAFGSLSKMFYGIKYYNDLLMQAGPEGNVQTEMILRKDESTFTLDHGWAFSRKVYFNGDECMMPPPDKYPSLPSIAPSNPPLALALAFFLILVPMLLIF</sequence>
<dbReference type="GO" id="GO:0005886">
    <property type="term" value="C:plasma membrane"/>
    <property type="evidence" value="ECO:0000318"/>
    <property type="project" value="GO_Central"/>
</dbReference>
<dbReference type="EMBL" id="KK198763">
    <property type="protein sequence ID" value="KCW48929.1"/>
    <property type="molecule type" value="Genomic_DNA"/>
</dbReference>
<keyword evidence="5" id="KW-0325">Glycoprotein</keyword>
<keyword evidence="4" id="KW-0732">Signal</keyword>
<dbReference type="STRING" id="71139.A0A059A5F0"/>
<comment type="similarity">
    <text evidence="2">Belongs to the COBRA family.</text>
</comment>
<evidence type="ECO:0000313" key="9">
    <source>
        <dbReference type="EMBL" id="KCW48929.1"/>
    </source>
</evidence>
<dbReference type="InParanoid" id="A0A059A5F0"/>
<evidence type="ECO:0000256" key="5">
    <source>
        <dbReference type="ARBA" id="ARBA00023180"/>
    </source>
</evidence>
<organism evidence="9">
    <name type="scientific">Eucalyptus grandis</name>
    <name type="common">Flooded gum</name>
    <dbReference type="NCBI Taxonomy" id="71139"/>
    <lineage>
        <taxon>Eukaryota</taxon>
        <taxon>Viridiplantae</taxon>
        <taxon>Streptophyta</taxon>
        <taxon>Embryophyta</taxon>
        <taxon>Tracheophyta</taxon>
        <taxon>Spermatophyta</taxon>
        <taxon>Magnoliopsida</taxon>
        <taxon>eudicotyledons</taxon>
        <taxon>Gunneridae</taxon>
        <taxon>Pentapetalae</taxon>
        <taxon>rosids</taxon>
        <taxon>malvids</taxon>
        <taxon>Myrtales</taxon>
        <taxon>Myrtaceae</taxon>
        <taxon>Myrtoideae</taxon>
        <taxon>Eucalypteae</taxon>
        <taxon>Eucalyptus</taxon>
    </lineage>
</organism>
<evidence type="ECO:0000256" key="2">
    <source>
        <dbReference type="ARBA" id="ARBA00005507"/>
    </source>
</evidence>
<dbReference type="GO" id="GO:0052324">
    <property type="term" value="P:plant-type cell wall cellulose biosynthetic process"/>
    <property type="evidence" value="ECO:0000318"/>
    <property type="project" value="GO_Central"/>
</dbReference>
<dbReference type="PANTHER" id="PTHR31673:SF23">
    <property type="entry name" value="COBRA-LIKE PROTEIN 4"/>
    <property type="match status" value="1"/>
</dbReference>
<dbReference type="PIRSF" id="PIRSF038122">
    <property type="entry name" value="COBRA"/>
    <property type="match status" value="1"/>
</dbReference>
<dbReference type="PANTHER" id="PTHR31673">
    <property type="entry name" value="PROTEIN COBRA"/>
    <property type="match status" value="1"/>
</dbReference>
<evidence type="ECO:0000256" key="6">
    <source>
        <dbReference type="ARBA" id="ARBA00023288"/>
    </source>
</evidence>
<evidence type="ECO:0000256" key="1">
    <source>
        <dbReference type="ARBA" id="ARBA00004609"/>
    </source>
</evidence>
<evidence type="ECO:0000256" key="7">
    <source>
        <dbReference type="SAM" id="Phobius"/>
    </source>
</evidence>
<keyword evidence="6" id="KW-0449">Lipoprotein</keyword>
<accession>A0A059A5F0</accession>
<feature type="domain" description="COBRA C-terminal" evidence="8">
    <location>
        <begin position="216"/>
        <end position="310"/>
    </location>
</feature>
<dbReference type="AlphaFoldDB" id="A0A059A5F0"/>
<dbReference type="Pfam" id="PF04833">
    <property type="entry name" value="COBRA"/>
    <property type="match status" value="1"/>
</dbReference>
<reference evidence="9" key="1">
    <citation type="submission" date="2013-07" db="EMBL/GenBank/DDBJ databases">
        <title>The genome of Eucalyptus grandis.</title>
        <authorList>
            <person name="Schmutz J."/>
            <person name="Hayes R."/>
            <person name="Myburg A."/>
            <person name="Tuskan G."/>
            <person name="Grattapaglia D."/>
            <person name="Rokhsar D.S."/>
        </authorList>
    </citation>
    <scope>NUCLEOTIDE SEQUENCE</scope>
    <source>
        <tissue evidence="9">Leaf extractions</tissue>
    </source>
</reference>
<dbReference type="Pfam" id="PF25079">
    <property type="entry name" value="COB_C"/>
    <property type="match status" value="1"/>
</dbReference>
<dbReference type="InterPro" id="IPR006918">
    <property type="entry name" value="COBRA_pln"/>
</dbReference>
<feature type="transmembrane region" description="Helical" evidence="7">
    <location>
        <begin position="321"/>
        <end position="338"/>
    </location>
</feature>
<proteinExistence type="inferred from homology"/>
<dbReference type="GO" id="GO:0098552">
    <property type="term" value="C:side of membrane"/>
    <property type="evidence" value="ECO:0007669"/>
    <property type="project" value="UniProtKB-KW"/>
</dbReference>
<keyword evidence="7" id="KW-0472">Membrane</keyword>
<dbReference type="GO" id="GO:0010215">
    <property type="term" value="P:cellulose microfibril organization"/>
    <property type="evidence" value="ECO:0007669"/>
    <property type="project" value="InterPro"/>
</dbReference>
<dbReference type="OMA" id="RKTRAMM"/>